<dbReference type="AlphaFoldDB" id="A0AAT9GZN6"/>
<organism evidence="1">
    <name type="scientific">Flavobacterium sp. CFS9</name>
    <dbReference type="NCBI Taxonomy" id="3143118"/>
    <lineage>
        <taxon>Bacteria</taxon>
        <taxon>Pseudomonadati</taxon>
        <taxon>Bacteroidota</taxon>
        <taxon>Flavobacteriia</taxon>
        <taxon>Flavobacteriales</taxon>
        <taxon>Flavobacteriaceae</taxon>
        <taxon>Flavobacterium</taxon>
    </lineage>
</organism>
<proteinExistence type="predicted"/>
<name>A0AAT9GZN6_9FLAO</name>
<dbReference type="RefSeq" id="WP_369617798.1">
    <property type="nucleotide sequence ID" value="NZ_AP031573.1"/>
</dbReference>
<sequence length="168" mass="18077">MDKPAQIKQALRDALGVNQNLPFTAEVVSVENTTCTVKLDSGLVIDDVRLCATINESEDVFLMVPQIGSFVVLISQTGELSGLIVMKADHFDSMLYKKGNFEFKIDATEGKLTLKNGSESLGKLVSSLISEIQNAIIVTPAGSGSISPTTKGKLIELDNKFKTLLNSN</sequence>
<accession>A0AAT9GZN6</accession>
<evidence type="ECO:0000313" key="1">
    <source>
        <dbReference type="EMBL" id="BFM42670.1"/>
    </source>
</evidence>
<dbReference type="EMBL" id="AP031573">
    <property type="protein sequence ID" value="BFM42670.1"/>
    <property type="molecule type" value="Genomic_DNA"/>
</dbReference>
<protein>
    <recommendedName>
        <fullName evidence="2">Phage protein Gp138 N-terminal domain-containing protein</fullName>
    </recommendedName>
</protein>
<gene>
    <name evidence="1" type="ORF">CFS9_13110</name>
</gene>
<evidence type="ECO:0008006" key="2">
    <source>
        <dbReference type="Google" id="ProtNLM"/>
    </source>
</evidence>
<reference evidence="1" key="1">
    <citation type="submission" date="2024-05" db="EMBL/GenBank/DDBJ databases">
        <title>Whole-Genome Sequence of CFS9, a Potential Fish Probiotic Isolated from the Body Surface of Silurus asotus.</title>
        <authorList>
            <person name="Kojima M."/>
            <person name="Tobioka K."/>
            <person name="Yokota K."/>
            <person name="Nakatani H."/>
            <person name="Hori K."/>
            <person name="Tamaru Y."/>
            <person name="Okazaki F."/>
        </authorList>
    </citation>
    <scope>NUCLEOTIDE SEQUENCE</scope>
    <source>
        <strain evidence="1">CFS9</strain>
    </source>
</reference>